<evidence type="ECO:0000256" key="1">
    <source>
        <dbReference type="SAM" id="Phobius"/>
    </source>
</evidence>
<evidence type="ECO:0000313" key="2">
    <source>
        <dbReference type="EMBL" id="WAS91774.1"/>
    </source>
</evidence>
<dbReference type="Proteomes" id="UP001164459">
    <property type="component" value="Chromosome"/>
</dbReference>
<dbReference type="RefSeq" id="WP_269034136.1">
    <property type="nucleotide sequence ID" value="NZ_CP114040.1"/>
</dbReference>
<keyword evidence="3" id="KW-1185">Reference proteome</keyword>
<dbReference type="EMBL" id="CP114040">
    <property type="protein sequence ID" value="WAS91774.1"/>
    <property type="molecule type" value="Genomic_DNA"/>
</dbReference>
<gene>
    <name evidence="2" type="ORF">O0S08_36795</name>
</gene>
<proteinExistence type="predicted"/>
<evidence type="ECO:0000313" key="3">
    <source>
        <dbReference type="Proteomes" id="UP001164459"/>
    </source>
</evidence>
<keyword evidence="1" id="KW-1133">Transmembrane helix</keyword>
<accession>A0ABY7GY34</accession>
<protein>
    <submittedName>
        <fullName evidence="2">Uncharacterized protein</fullName>
    </submittedName>
</protein>
<sequence>MRGIRIAQYGVGWASDARILMFAVGTPIAILGALTRGGRGWAAFTQMVLFGLLGLLIILSGGFTSYLYQLPLLLAYLSLRGWMAVREARAAASLPARIS</sequence>
<feature type="transmembrane region" description="Helical" evidence="1">
    <location>
        <begin position="47"/>
        <end position="68"/>
    </location>
</feature>
<keyword evidence="1" id="KW-0472">Membrane</keyword>
<organism evidence="2 3">
    <name type="scientific">Nannocystis punicea</name>
    <dbReference type="NCBI Taxonomy" id="2995304"/>
    <lineage>
        <taxon>Bacteria</taxon>
        <taxon>Pseudomonadati</taxon>
        <taxon>Myxococcota</taxon>
        <taxon>Polyangia</taxon>
        <taxon>Nannocystales</taxon>
        <taxon>Nannocystaceae</taxon>
        <taxon>Nannocystis</taxon>
    </lineage>
</organism>
<keyword evidence="1" id="KW-0812">Transmembrane</keyword>
<name>A0ABY7GY34_9BACT</name>
<feature type="transmembrane region" description="Helical" evidence="1">
    <location>
        <begin position="17"/>
        <end position="35"/>
    </location>
</feature>
<reference evidence="2" key="1">
    <citation type="submission" date="2022-11" db="EMBL/GenBank/DDBJ databases">
        <title>Minimal conservation of predation-associated metabolite biosynthetic gene clusters underscores biosynthetic potential of Myxococcota including descriptions for ten novel species: Archangium lansinium sp. nov., Myxococcus landrumus sp. nov., Nannocystis bai.</title>
        <authorList>
            <person name="Ahearne A."/>
            <person name="Stevens C."/>
            <person name="Dowd S."/>
        </authorList>
    </citation>
    <scope>NUCLEOTIDE SEQUENCE</scope>
    <source>
        <strain evidence="2">Fl3</strain>
    </source>
</reference>